<dbReference type="Proteomes" id="UP000011645">
    <property type="component" value="Unassembled WGS sequence"/>
</dbReference>
<proteinExistence type="predicted"/>
<evidence type="ECO:0000313" key="3">
    <source>
        <dbReference type="EMBL" id="ELY37559.1"/>
    </source>
</evidence>
<accession>D8J7W0</accession>
<evidence type="ECO:0000259" key="1">
    <source>
        <dbReference type="Pfam" id="PF24266"/>
    </source>
</evidence>
<dbReference type="SUPFAM" id="SSF46785">
    <property type="entry name" value="Winged helix' DNA-binding domain"/>
    <property type="match status" value="2"/>
</dbReference>
<evidence type="ECO:0000313" key="4">
    <source>
        <dbReference type="Proteomes" id="UP000000390"/>
    </source>
</evidence>
<dbReference type="HOGENOM" id="CLU_109676_1_0_2"/>
<dbReference type="Gene3D" id="1.10.10.10">
    <property type="entry name" value="Winged helix-like DNA-binding domain superfamily/Winged helix DNA-binding domain"/>
    <property type="match status" value="2"/>
</dbReference>
<keyword evidence="5" id="KW-1185">Reference proteome</keyword>
<name>D8J7W0_HALJB</name>
<dbReference type="PATRIC" id="fig|795797.18.peg.2750"/>
<dbReference type="STRING" id="795797.HacjB3_13745"/>
<dbReference type="EMBL" id="AOHV01000025">
    <property type="protein sequence ID" value="ELY37559.1"/>
    <property type="molecule type" value="Genomic_DNA"/>
</dbReference>
<dbReference type="InterPro" id="IPR036390">
    <property type="entry name" value="WH_DNA-bd_sf"/>
</dbReference>
<dbReference type="InterPro" id="IPR056504">
    <property type="entry name" value="HTH_HVO_0163_N"/>
</dbReference>
<evidence type="ECO:0000313" key="2">
    <source>
        <dbReference type="EMBL" id="ADJ16130.1"/>
    </source>
</evidence>
<dbReference type="PANTHER" id="PTHR36216:SF1">
    <property type="entry name" value="HTH ARSR-TYPE DOMAIN-CONTAINING PROTEIN"/>
    <property type="match status" value="1"/>
</dbReference>
<dbReference type="RefSeq" id="WP_008416126.1">
    <property type="nucleotide sequence ID" value="NC_014297.1"/>
</dbReference>
<sequence>MSPTNETRRRVREHVHTQPGIHFNALVRDSEFAPGQIQYHIRRLLQAEEVTAERLYGRTHYYPPIHDVWERRTLALARRETAREVLAHLLECEGAKPATVADSLGIARSTLEWHLDRLCEQGIVEKKRDERNRVTLLISHPDRTARLLAETTDSLPDRFADRFMRLVDELFEE</sequence>
<dbReference type="AlphaFoldDB" id="D8J7W0"/>
<dbReference type="Pfam" id="PF24266">
    <property type="entry name" value="HTH_HVO_0163_N"/>
    <property type="match status" value="1"/>
</dbReference>
<reference evidence="2 4" key="1">
    <citation type="journal article" date="2010" name="J. Bacteriol.">
        <title>Complete genome sequence of Halalkalicoccus jeotgali B3(T), an extremely halophilic archaeon.</title>
        <authorList>
            <person name="Roh S.W."/>
            <person name="Nam Y.D."/>
            <person name="Nam S.H."/>
            <person name="Choi S.H."/>
            <person name="Park H.S."/>
            <person name="Bae J.W."/>
        </authorList>
    </citation>
    <scope>NUCLEOTIDE SEQUENCE [LARGE SCALE GENOMIC DNA]</scope>
    <source>
        <strain evidence="2">B3</strain>
        <strain evidence="4">DSM 18796 / CECT 7217 / JCM 14584 / KCTC 4019 / B3</strain>
    </source>
</reference>
<evidence type="ECO:0000313" key="5">
    <source>
        <dbReference type="Proteomes" id="UP000011645"/>
    </source>
</evidence>
<dbReference type="KEGG" id="hje:HacjB3_13745"/>
<dbReference type="OrthoDB" id="28610at2157"/>
<feature type="domain" description="HVO-0163 N-terminal HTH" evidence="1">
    <location>
        <begin position="5"/>
        <end position="74"/>
    </location>
</feature>
<dbReference type="GeneID" id="9420565"/>
<dbReference type="PANTHER" id="PTHR36216">
    <property type="entry name" value="TRANSCRIPTIONAL REGULATOR, TRMB"/>
    <property type="match status" value="1"/>
</dbReference>
<gene>
    <name evidence="2" type="ordered locus">HacjB3_13745</name>
    <name evidence="3" type="ORF">C497_08958</name>
</gene>
<protein>
    <submittedName>
        <fullName evidence="3">ArsR family transcriptional regulator</fullName>
    </submittedName>
    <submittedName>
        <fullName evidence="2">Transcriptional regulator, ArsR family protein</fullName>
    </submittedName>
</protein>
<dbReference type="eggNOG" id="arCOG02611">
    <property type="taxonomic scope" value="Archaea"/>
</dbReference>
<organism evidence="2 4">
    <name type="scientific">Halalkalicoccus jeotgali (strain DSM 18796 / CECT 7217 / JCM 14584 / KCTC 4019 / B3)</name>
    <dbReference type="NCBI Taxonomy" id="795797"/>
    <lineage>
        <taxon>Archaea</taxon>
        <taxon>Methanobacteriati</taxon>
        <taxon>Methanobacteriota</taxon>
        <taxon>Stenosarchaea group</taxon>
        <taxon>Halobacteria</taxon>
        <taxon>Halobacteriales</taxon>
        <taxon>Halococcaceae</taxon>
        <taxon>Halalkalicoccus</taxon>
    </lineage>
</organism>
<reference evidence="3 5" key="2">
    <citation type="journal article" date="2014" name="PLoS Genet.">
        <title>Phylogenetically driven sequencing of extremely halophilic archaea reveals strategies for static and dynamic osmo-response.</title>
        <authorList>
            <person name="Becker E.A."/>
            <person name="Seitzer P.M."/>
            <person name="Tritt A."/>
            <person name="Larsen D."/>
            <person name="Krusor M."/>
            <person name="Yao A.I."/>
            <person name="Wu D."/>
            <person name="Madern D."/>
            <person name="Eisen J.A."/>
            <person name="Darling A.E."/>
            <person name="Facciotti M.T."/>
        </authorList>
    </citation>
    <scope>NUCLEOTIDE SEQUENCE [LARGE SCALE GENOMIC DNA]</scope>
    <source>
        <strain evidence="3">B3</strain>
        <strain evidence="5">DSM 18796 / CECT 7217 / JCM 14584 / KCTC 4019 / B3</strain>
    </source>
</reference>
<dbReference type="Pfam" id="PF13412">
    <property type="entry name" value="HTH_24"/>
    <property type="match status" value="1"/>
</dbReference>
<dbReference type="Proteomes" id="UP000000390">
    <property type="component" value="Chromosome"/>
</dbReference>
<dbReference type="InterPro" id="IPR036388">
    <property type="entry name" value="WH-like_DNA-bd_sf"/>
</dbReference>
<dbReference type="EMBL" id="CP002062">
    <property type="protein sequence ID" value="ADJ16130.1"/>
    <property type="molecule type" value="Genomic_DNA"/>
</dbReference>